<dbReference type="EMBL" id="QEFC01001217">
    <property type="protein sequence ID" value="KAE9459026.1"/>
    <property type="molecule type" value="Genomic_DNA"/>
</dbReference>
<comment type="caution">
    <text evidence="1">The sequence shown here is derived from an EMBL/GenBank/DDBJ whole genome shotgun (WGS) entry which is preliminary data.</text>
</comment>
<dbReference type="GO" id="GO:0000724">
    <property type="term" value="P:double-strand break repair via homologous recombination"/>
    <property type="evidence" value="ECO:0007669"/>
    <property type="project" value="TreeGrafter"/>
</dbReference>
<dbReference type="GO" id="GO:0042276">
    <property type="term" value="P:error-prone translesion synthesis"/>
    <property type="evidence" value="ECO:0007669"/>
    <property type="project" value="TreeGrafter"/>
</dbReference>
<evidence type="ECO:0000313" key="2">
    <source>
        <dbReference type="Proteomes" id="UP000428333"/>
    </source>
</evidence>
<keyword evidence="2" id="KW-1185">Reference proteome</keyword>
<dbReference type="GO" id="GO:0016035">
    <property type="term" value="C:zeta DNA polymerase complex"/>
    <property type="evidence" value="ECO:0007669"/>
    <property type="project" value="InterPro"/>
</dbReference>
<gene>
    <name evidence="1" type="ORF">C3L33_09072</name>
</gene>
<proteinExistence type="predicted"/>
<dbReference type="AlphaFoldDB" id="A0A6A4LEH1"/>
<dbReference type="InterPro" id="IPR030559">
    <property type="entry name" value="PolZ_Rev3"/>
</dbReference>
<dbReference type="PANTHER" id="PTHR45812:SF1">
    <property type="entry name" value="DNA POLYMERASE ZETA CATALYTIC SUBUNIT"/>
    <property type="match status" value="1"/>
</dbReference>
<feature type="non-terminal residue" evidence="1">
    <location>
        <position position="1"/>
    </location>
</feature>
<evidence type="ECO:0000313" key="1">
    <source>
        <dbReference type="EMBL" id="KAE9459026.1"/>
    </source>
</evidence>
<accession>A0A6A4LEH1</accession>
<organism evidence="1 2">
    <name type="scientific">Rhododendron williamsianum</name>
    <dbReference type="NCBI Taxonomy" id="262921"/>
    <lineage>
        <taxon>Eukaryota</taxon>
        <taxon>Viridiplantae</taxon>
        <taxon>Streptophyta</taxon>
        <taxon>Embryophyta</taxon>
        <taxon>Tracheophyta</taxon>
        <taxon>Spermatophyta</taxon>
        <taxon>Magnoliopsida</taxon>
        <taxon>eudicotyledons</taxon>
        <taxon>Gunneridae</taxon>
        <taxon>Pentapetalae</taxon>
        <taxon>asterids</taxon>
        <taxon>Ericales</taxon>
        <taxon>Ericaceae</taxon>
        <taxon>Ericoideae</taxon>
        <taxon>Rhodoreae</taxon>
        <taxon>Rhododendron</taxon>
    </lineage>
</organism>
<name>A0A6A4LEH1_9ERIC</name>
<dbReference type="PANTHER" id="PTHR45812">
    <property type="entry name" value="DNA POLYMERASE ZETA CATALYTIC SUBUNIT"/>
    <property type="match status" value="1"/>
</dbReference>
<protein>
    <submittedName>
        <fullName evidence="1">Uncharacterized protein</fullName>
    </submittedName>
</protein>
<dbReference type="GO" id="GO:0003887">
    <property type="term" value="F:DNA-directed DNA polymerase activity"/>
    <property type="evidence" value="ECO:0007669"/>
    <property type="project" value="TreeGrafter"/>
</dbReference>
<reference evidence="1 2" key="1">
    <citation type="journal article" date="2019" name="Genome Biol. Evol.">
        <title>The Rhododendron genome and chromosomal organization provide insight into shared whole-genome duplications across the heath family (Ericaceae).</title>
        <authorList>
            <person name="Soza V.L."/>
            <person name="Lindsley D."/>
            <person name="Waalkes A."/>
            <person name="Ramage E."/>
            <person name="Patwardhan R.P."/>
            <person name="Burton J.N."/>
            <person name="Adey A."/>
            <person name="Kumar A."/>
            <person name="Qiu R."/>
            <person name="Shendure J."/>
            <person name="Hall B."/>
        </authorList>
    </citation>
    <scope>NUCLEOTIDE SEQUENCE [LARGE SCALE GENOMIC DNA]</scope>
    <source>
        <strain evidence="1">RSF 1966-606</strain>
    </source>
</reference>
<sequence length="164" mass="18215">MRASSSPPPAAIVAAKAMRTDPRAEPQIDYYYLSKHCVLCGELVLDSAHLCGQCLKNEAAVAIAIIGRASKLEREIQHLAAVSIITIELMVKFTCRFVGFVEVETGPWKGGCSAHHWHALSFMRGGKSRRNYRLFLPSQQRQVYIQDVWLSGSEFTMVSLCTVS</sequence>
<dbReference type="OrthoDB" id="10467467at2759"/>
<dbReference type="Proteomes" id="UP000428333">
    <property type="component" value="Linkage Group LG05"/>
</dbReference>
<dbReference type="GO" id="GO:0005634">
    <property type="term" value="C:nucleus"/>
    <property type="evidence" value="ECO:0007669"/>
    <property type="project" value="TreeGrafter"/>
</dbReference>